<evidence type="ECO:0000313" key="3">
    <source>
        <dbReference type="EMBL" id="AIQ93857.1"/>
    </source>
</evidence>
<dbReference type="AlphaFoldDB" id="A0A089P2G4"/>
<dbReference type="Pfam" id="PF01556">
    <property type="entry name" value="DnaJ_C"/>
    <property type="match status" value="1"/>
</dbReference>
<organism evidence="3 4">
    <name type="scientific">Methylobacterium oryzae CBMB20</name>
    <dbReference type="NCBI Taxonomy" id="693986"/>
    <lineage>
        <taxon>Bacteria</taxon>
        <taxon>Pseudomonadati</taxon>
        <taxon>Pseudomonadota</taxon>
        <taxon>Alphaproteobacteria</taxon>
        <taxon>Hyphomicrobiales</taxon>
        <taxon>Methylobacteriaceae</taxon>
        <taxon>Methylobacterium</taxon>
    </lineage>
</organism>
<accession>A0A089P2G4</accession>
<dbReference type="FunFam" id="2.60.260.20:FF:000013">
    <property type="entry name" value="DnaJ subfamily B member 11"/>
    <property type="match status" value="1"/>
</dbReference>
<dbReference type="eggNOG" id="COG0484">
    <property type="taxonomic scope" value="Bacteria"/>
</dbReference>
<dbReference type="InterPro" id="IPR008971">
    <property type="entry name" value="HSP40/DnaJ_pept-bd"/>
</dbReference>
<sequence length="309" mass="32771">MRNPYDVLGVAKGASEAEIKKAYRKLAKDFHPDRNKNDVKAKDRFAEANSAYEILGDAEKRKQFDRGEIDAEGKPRATGFEGFGGFGGGRGGNFDFEHMARAQRGGGMGGGGMGEDIFSHIFGEAFRAGGAGPGGQRQPAKGEDVAAELSVTLEQVASEEKLRLALPTGREVDVMIPRGVIDGQTIRLRGLGQSGGLRGEPGDALLTIRIRPHPRFTVEGADLRTTVDVPLEDAVLGGTIRVPTLTGVVEMKIPAMTSSGRTFRLRGKGLPKKDGTPGDLFATTAIVLPEGEDAALADFARSRRAAKAA</sequence>
<dbReference type="Gene3D" id="2.60.260.20">
    <property type="entry name" value="Urease metallochaperone UreE, N-terminal domain"/>
    <property type="match status" value="2"/>
</dbReference>
<dbReference type="SUPFAM" id="SSF49493">
    <property type="entry name" value="HSP40/DnaJ peptide-binding domain"/>
    <property type="match status" value="2"/>
</dbReference>
<dbReference type="HOGENOM" id="CLU_017633_0_0_5"/>
<dbReference type="PANTHER" id="PTHR43096">
    <property type="entry name" value="DNAJ HOMOLOG 1, MITOCHONDRIAL-RELATED"/>
    <property type="match status" value="1"/>
</dbReference>
<name>A0A089P2G4_9HYPH</name>
<dbReference type="EMBL" id="CP003811">
    <property type="protein sequence ID" value="AIQ93857.1"/>
    <property type="molecule type" value="Genomic_DNA"/>
</dbReference>
<reference evidence="3 4" key="1">
    <citation type="journal article" date="2014" name="PLoS ONE">
        <title>Genome Information of Methylobacterium oryzae, a Plant-Probiotic Methylotroph in the Phyllosphere.</title>
        <authorList>
            <person name="Kwak M.J."/>
            <person name="Jeong H."/>
            <person name="Madhaiyan M."/>
            <person name="Lee Y."/>
            <person name="Sa T.M."/>
            <person name="Oh T.K."/>
            <person name="Kim J.F."/>
        </authorList>
    </citation>
    <scope>NUCLEOTIDE SEQUENCE [LARGE SCALE GENOMIC DNA]</scope>
    <source>
        <strain evidence="3 4">CBMB20</strain>
    </source>
</reference>
<dbReference type="PRINTS" id="PR00625">
    <property type="entry name" value="JDOMAIN"/>
</dbReference>
<dbReference type="PROSITE" id="PS50076">
    <property type="entry name" value="DNAJ_2"/>
    <property type="match status" value="1"/>
</dbReference>
<keyword evidence="4" id="KW-1185">Reference proteome</keyword>
<dbReference type="InterPro" id="IPR036869">
    <property type="entry name" value="J_dom_sf"/>
</dbReference>
<dbReference type="PANTHER" id="PTHR43096:SF48">
    <property type="entry name" value="CHAPERONE PROTEIN DNAJ"/>
    <property type="match status" value="1"/>
</dbReference>
<dbReference type="GeneID" id="96601894"/>
<dbReference type="STRING" id="693986.MOC_6102"/>
<dbReference type="InterPro" id="IPR002939">
    <property type="entry name" value="DnaJ_C"/>
</dbReference>
<dbReference type="CDD" id="cd10747">
    <property type="entry name" value="DnaJ_C"/>
    <property type="match status" value="1"/>
</dbReference>
<dbReference type="InterPro" id="IPR001623">
    <property type="entry name" value="DnaJ_domain"/>
</dbReference>
<dbReference type="GO" id="GO:0005737">
    <property type="term" value="C:cytoplasm"/>
    <property type="evidence" value="ECO:0007669"/>
    <property type="project" value="TreeGrafter"/>
</dbReference>
<evidence type="ECO:0000259" key="2">
    <source>
        <dbReference type="PROSITE" id="PS50076"/>
    </source>
</evidence>
<dbReference type="InterPro" id="IPR018253">
    <property type="entry name" value="DnaJ_domain_CS"/>
</dbReference>
<evidence type="ECO:0000313" key="4">
    <source>
        <dbReference type="Proteomes" id="UP000029492"/>
    </source>
</evidence>
<dbReference type="SUPFAM" id="SSF46565">
    <property type="entry name" value="Chaperone J-domain"/>
    <property type="match status" value="1"/>
</dbReference>
<dbReference type="Pfam" id="PF00226">
    <property type="entry name" value="DnaJ"/>
    <property type="match status" value="1"/>
</dbReference>
<gene>
    <name evidence="3" type="ORF">MOC_6102</name>
</gene>
<proteinExistence type="predicted"/>
<keyword evidence="1" id="KW-0143">Chaperone</keyword>
<protein>
    <submittedName>
        <fullName evidence="3">Heat shock protein DnaJ domain-containing protein</fullName>
    </submittedName>
</protein>
<dbReference type="GO" id="GO:0051082">
    <property type="term" value="F:unfolded protein binding"/>
    <property type="evidence" value="ECO:0007669"/>
    <property type="project" value="InterPro"/>
</dbReference>
<dbReference type="GO" id="GO:0042026">
    <property type="term" value="P:protein refolding"/>
    <property type="evidence" value="ECO:0007669"/>
    <property type="project" value="TreeGrafter"/>
</dbReference>
<evidence type="ECO:0000256" key="1">
    <source>
        <dbReference type="ARBA" id="ARBA00023186"/>
    </source>
</evidence>
<dbReference type="Proteomes" id="UP000029492">
    <property type="component" value="Chromosome"/>
</dbReference>
<dbReference type="Gene3D" id="1.10.287.110">
    <property type="entry name" value="DnaJ domain"/>
    <property type="match status" value="1"/>
</dbReference>
<dbReference type="PROSITE" id="PS00636">
    <property type="entry name" value="DNAJ_1"/>
    <property type="match status" value="1"/>
</dbReference>
<dbReference type="SMART" id="SM00271">
    <property type="entry name" value="DnaJ"/>
    <property type="match status" value="1"/>
</dbReference>
<dbReference type="RefSeq" id="WP_043381768.1">
    <property type="nucleotide sequence ID" value="NZ_CP003811.1"/>
</dbReference>
<keyword evidence="3" id="KW-0346">Stress response</keyword>
<dbReference type="CDD" id="cd06257">
    <property type="entry name" value="DnaJ"/>
    <property type="match status" value="1"/>
</dbReference>
<dbReference type="KEGG" id="mor:MOC_6102"/>
<feature type="domain" description="J" evidence="2">
    <location>
        <begin position="3"/>
        <end position="68"/>
    </location>
</feature>